<keyword evidence="4 5" id="KW-0472">Membrane</keyword>
<keyword evidence="2 5" id="KW-0812">Transmembrane</keyword>
<evidence type="ECO:0000256" key="1">
    <source>
        <dbReference type="ARBA" id="ARBA00004167"/>
    </source>
</evidence>
<feature type="domain" description="Late embryogenesis abundant protein LEA-2 subgroup" evidence="6">
    <location>
        <begin position="80"/>
        <end position="183"/>
    </location>
</feature>
<evidence type="ECO:0000256" key="4">
    <source>
        <dbReference type="ARBA" id="ARBA00023136"/>
    </source>
</evidence>
<evidence type="ECO:0000313" key="8">
    <source>
        <dbReference type="Proteomes" id="UP000287651"/>
    </source>
</evidence>
<protein>
    <recommendedName>
        <fullName evidence="6">Late embryogenesis abundant protein LEA-2 subgroup domain-containing protein</fullName>
    </recommendedName>
</protein>
<dbReference type="InterPro" id="IPR004864">
    <property type="entry name" value="LEA_2"/>
</dbReference>
<dbReference type="Pfam" id="PF03168">
    <property type="entry name" value="LEA_2"/>
    <property type="match status" value="1"/>
</dbReference>
<dbReference type="GO" id="GO:0005886">
    <property type="term" value="C:plasma membrane"/>
    <property type="evidence" value="ECO:0007669"/>
    <property type="project" value="TreeGrafter"/>
</dbReference>
<evidence type="ECO:0000256" key="3">
    <source>
        <dbReference type="ARBA" id="ARBA00022989"/>
    </source>
</evidence>
<sequence length="214" mass="23772">MSAKSCNHHHCYHGNCDRKKLFRRIVFGVLIFIILGLLAIFIIWLVLRPSKPSFYLQDASIAQFNFTAGTNLLTAIMQVTVSTRNPNDRIGIYYDKLDAFAVYKDQQITTSTELPTGYQGHNDVVVWSPYLYGVAVPVTPYLSVALDQDIAAGLLLVDINVEGQLRWKVGTWTSGYYHISVTCPAFVGIDHGSGSNGDAPSFHFQHAAWCAVDV</sequence>
<gene>
    <name evidence="7" type="ORF">B296_00028040</name>
</gene>
<evidence type="ECO:0000256" key="5">
    <source>
        <dbReference type="SAM" id="Phobius"/>
    </source>
</evidence>
<dbReference type="GO" id="GO:0009506">
    <property type="term" value="C:plasmodesma"/>
    <property type="evidence" value="ECO:0007669"/>
    <property type="project" value="TreeGrafter"/>
</dbReference>
<evidence type="ECO:0000256" key="2">
    <source>
        <dbReference type="ARBA" id="ARBA00022692"/>
    </source>
</evidence>
<feature type="transmembrane region" description="Helical" evidence="5">
    <location>
        <begin position="25"/>
        <end position="47"/>
    </location>
</feature>
<proteinExistence type="predicted"/>
<evidence type="ECO:0000259" key="6">
    <source>
        <dbReference type="Pfam" id="PF03168"/>
    </source>
</evidence>
<comment type="subcellular location">
    <subcellularLocation>
        <location evidence="1">Membrane</location>
        <topology evidence="1">Single-pass membrane protein</topology>
    </subcellularLocation>
</comment>
<dbReference type="GO" id="GO:0098542">
    <property type="term" value="P:defense response to other organism"/>
    <property type="evidence" value="ECO:0007669"/>
    <property type="project" value="InterPro"/>
</dbReference>
<reference evidence="7 8" key="1">
    <citation type="journal article" date="2014" name="Agronomy (Basel)">
        <title>A Draft Genome Sequence for Ensete ventricosum, the Drought-Tolerant Tree Against Hunger.</title>
        <authorList>
            <person name="Harrison J."/>
            <person name="Moore K.A."/>
            <person name="Paszkiewicz K."/>
            <person name="Jones T."/>
            <person name="Grant M."/>
            <person name="Ambacheew D."/>
            <person name="Muzemil S."/>
            <person name="Studholme D.J."/>
        </authorList>
    </citation>
    <scope>NUCLEOTIDE SEQUENCE [LARGE SCALE GENOMIC DNA]</scope>
</reference>
<dbReference type="PANTHER" id="PTHR31415">
    <property type="entry name" value="OS05G0367900 PROTEIN"/>
    <property type="match status" value="1"/>
</dbReference>
<comment type="caution">
    <text evidence="7">The sequence shown here is derived from an EMBL/GenBank/DDBJ whole genome shotgun (WGS) entry which is preliminary data.</text>
</comment>
<evidence type="ECO:0000313" key="7">
    <source>
        <dbReference type="EMBL" id="RRT73080.1"/>
    </source>
</evidence>
<dbReference type="InterPro" id="IPR044839">
    <property type="entry name" value="NDR1-like"/>
</dbReference>
<accession>A0A427AA23</accession>
<dbReference type="AlphaFoldDB" id="A0A427AA23"/>
<organism evidence="7 8">
    <name type="scientific">Ensete ventricosum</name>
    <name type="common">Abyssinian banana</name>
    <name type="synonym">Musa ensete</name>
    <dbReference type="NCBI Taxonomy" id="4639"/>
    <lineage>
        <taxon>Eukaryota</taxon>
        <taxon>Viridiplantae</taxon>
        <taxon>Streptophyta</taxon>
        <taxon>Embryophyta</taxon>
        <taxon>Tracheophyta</taxon>
        <taxon>Spermatophyta</taxon>
        <taxon>Magnoliopsida</taxon>
        <taxon>Liliopsida</taxon>
        <taxon>Zingiberales</taxon>
        <taxon>Musaceae</taxon>
        <taxon>Ensete</taxon>
    </lineage>
</organism>
<keyword evidence="3 5" id="KW-1133">Transmembrane helix</keyword>
<name>A0A427AA23_ENSVE</name>
<dbReference type="Proteomes" id="UP000287651">
    <property type="component" value="Unassembled WGS sequence"/>
</dbReference>
<dbReference type="EMBL" id="AMZH03003200">
    <property type="protein sequence ID" value="RRT73080.1"/>
    <property type="molecule type" value="Genomic_DNA"/>
</dbReference>
<dbReference type="PANTHER" id="PTHR31415:SF7">
    <property type="entry name" value="OS08G0102700 PROTEIN"/>
    <property type="match status" value="1"/>
</dbReference>